<dbReference type="PANTHER" id="PTHR42924:SF3">
    <property type="entry name" value="POLYMERASE_HISTIDINOL PHOSPHATASE N-TERMINAL DOMAIN-CONTAINING PROTEIN"/>
    <property type="match status" value="1"/>
</dbReference>
<dbReference type="STRING" id="394096.DB31_8324"/>
<dbReference type="InterPro" id="IPR003141">
    <property type="entry name" value="Pol/His_phosphatase_N"/>
</dbReference>
<sequence length="379" mass="40623">MVGKLLRALLGLVLLLVGFAGFFTCAATTVDYPVVAPQEGVQAWPRGAFHVHTTRSDGKGTVEEVAAAAREAGLQFVVLTDHNDFGPRDPSFVNGVLVIPAVEISTSTGHVVAFGMQKPLDGARARQEGVSAVEAAGGVAVLAHPVQKKNPWTDREAARRARGFELYSADTFFRDAVRNPFSRLIPAVGAWFSNPVHGVMVLVTPQPASTEWLLELTREQPRLAFCSHDAHGWPPYRDVFRALAMYLPPTALPEPLSTEPRTAAAQVVRALSGGQSLCAFRGLGEPMGFALEGPLSGQREAWVGDTLTVRLPPHEPGQVRLEVSGAGRLGPDGTTVELVTEGAVQIEAWVQAPGRFFGSEWRPWIVPSPIRVLPRGSGG</sequence>
<accession>A0A085WH08</accession>
<dbReference type="Gene3D" id="3.20.20.140">
    <property type="entry name" value="Metal-dependent hydrolases"/>
    <property type="match status" value="1"/>
</dbReference>
<dbReference type="Pfam" id="PF02811">
    <property type="entry name" value="PHP"/>
    <property type="match status" value="1"/>
</dbReference>
<dbReference type="SMART" id="SM00481">
    <property type="entry name" value="POLIIIAc"/>
    <property type="match status" value="1"/>
</dbReference>
<protein>
    <submittedName>
        <fullName evidence="2">PHP domain protein</fullName>
    </submittedName>
</protein>
<dbReference type="Proteomes" id="UP000028725">
    <property type="component" value="Unassembled WGS sequence"/>
</dbReference>
<dbReference type="NCBIfam" id="NF038032">
    <property type="entry name" value="CehA_McbA_metalo"/>
    <property type="match status" value="1"/>
</dbReference>
<dbReference type="AlphaFoldDB" id="A0A085WH08"/>
<organism evidence="2 3">
    <name type="scientific">Hyalangium minutum</name>
    <dbReference type="NCBI Taxonomy" id="394096"/>
    <lineage>
        <taxon>Bacteria</taxon>
        <taxon>Pseudomonadati</taxon>
        <taxon>Myxococcota</taxon>
        <taxon>Myxococcia</taxon>
        <taxon>Myxococcales</taxon>
        <taxon>Cystobacterineae</taxon>
        <taxon>Archangiaceae</taxon>
        <taxon>Hyalangium</taxon>
    </lineage>
</organism>
<dbReference type="PATRIC" id="fig|394096.3.peg.4365"/>
<dbReference type="InterPro" id="IPR016195">
    <property type="entry name" value="Pol/histidinol_Pase-like"/>
</dbReference>
<evidence type="ECO:0000313" key="3">
    <source>
        <dbReference type="Proteomes" id="UP000028725"/>
    </source>
</evidence>
<dbReference type="SUPFAM" id="SSF89550">
    <property type="entry name" value="PHP domain-like"/>
    <property type="match status" value="1"/>
</dbReference>
<dbReference type="GO" id="GO:0035312">
    <property type="term" value="F:5'-3' DNA exonuclease activity"/>
    <property type="evidence" value="ECO:0007669"/>
    <property type="project" value="TreeGrafter"/>
</dbReference>
<keyword evidence="3" id="KW-1185">Reference proteome</keyword>
<dbReference type="InterPro" id="IPR004013">
    <property type="entry name" value="PHP_dom"/>
</dbReference>
<evidence type="ECO:0000313" key="2">
    <source>
        <dbReference type="EMBL" id="KFE66971.1"/>
    </source>
</evidence>
<dbReference type="EMBL" id="JMCB01000008">
    <property type="protein sequence ID" value="KFE66971.1"/>
    <property type="molecule type" value="Genomic_DNA"/>
</dbReference>
<proteinExistence type="predicted"/>
<dbReference type="PANTHER" id="PTHR42924">
    <property type="entry name" value="EXONUCLEASE"/>
    <property type="match status" value="1"/>
</dbReference>
<dbReference type="GO" id="GO:0004534">
    <property type="term" value="F:5'-3' RNA exonuclease activity"/>
    <property type="evidence" value="ECO:0007669"/>
    <property type="project" value="TreeGrafter"/>
</dbReference>
<name>A0A085WH08_9BACT</name>
<dbReference type="InterPro" id="IPR052018">
    <property type="entry name" value="PHP_domain"/>
</dbReference>
<comment type="caution">
    <text evidence="2">The sequence shown here is derived from an EMBL/GenBank/DDBJ whole genome shotgun (WGS) entry which is preliminary data.</text>
</comment>
<evidence type="ECO:0000259" key="1">
    <source>
        <dbReference type="SMART" id="SM00481"/>
    </source>
</evidence>
<gene>
    <name evidence="2" type="ORF">DB31_8324</name>
</gene>
<reference evidence="2 3" key="1">
    <citation type="submission" date="2014-04" db="EMBL/GenBank/DDBJ databases">
        <title>Genome assembly of Hyalangium minutum DSM 14724.</title>
        <authorList>
            <person name="Sharma G."/>
            <person name="Subramanian S."/>
        </authorList>
    </citation>
    <scope>NUCLEOTIDE SEQUENCE [LARGE SCALE GENOMIC DNA]</scope>
    <source>
        <strain evidence="2 3">DSM 14724</strain>
    </source>
</reference>
<feature type="domain" description="Polymerase/histidinol phosphatase N-terminal" evidence="1">
    <location>
        <begin position="47"/>
        <end position="108"/>
    </location>
</feature>